<accession>A0A2Z6IMX4</accession>
<dbReference type="EMBL" id="AP018795">
    <property type="protein sequence ID" value="BBF66307.1"/>
    <property type="molecule type" value="Genomic_DNA"/>
</dbReference>
<evidence type="ECO:0000313" key="1">
    <source>
        <dbReference type="EMBL" id="BBF66307.1"/>
    </source>
</evidence>
<keyword evidence="2" id="KW-1185">Reference proteome</keyword>
<gene>
    <name evidence="1" type="ORF">AFERRID_25250</name>
</gene>
<dbReference type="Proteomes" id="UP000280188">
    <property type="component" value="Chromosome"/>
</dbReference>
<dbReference type="KEGG" id="afj:AFERRID_25250"/>
<dbReference type="AlphaFoldDB" id="A0A2Z6IMX4"/>
<name>A0A2Z6IMX4_ACIFI</name>
<protein>
    <submittedName>
        <fullName evidence="1">Uncharacterized protein</fullName>
    </submittedName>
</protein>
<organism evidence="1 2">
    <name type="scientific">Acidithiobacillus ferridurans</name>
    <dbReference type="NCBI Taxonomy" id="1232575"/>
    <lineage>
        <taxon>Bacteria</taxon>
        <taxon>Pseudomonadati</taxon>
        <taxon>Pseudomonadota</taxon>
        <taxon>Acidithiobacillia</taxon>
        <taxon>Acidithiobacillales</taxon>
        <taxon>Acidithiobacillaceae</taxon>
        <taxon>Acidithiobacillus</taxon>
    </lineage>
</organism>
<evidence type="ECO:0000313" key="2">
    <source>
        <dbReference type="Proteomes" id="UP000280188"/>
    </source>
</evidence>
<proteinExistence type="predicted"/>
<sequence>MKAGVSMGNPTDPCDPMLAWKSVLDSLEAKGRERLQDLLKTHLSRPLTAQQWIAKWEKVLSADYSRIPAEQHIATLKASLEKAIIVLKERVREQSSSTSHRSA</sequence>
<reference evidence="1 2" key="1">
    <citation type="journal article" date="2018" name="Microbiol. Resour. Announc.">
        <title>Complete Genome Sequence of Acidithiobacillus ferridurans JCM 18981.</title>
        <authorList>
            <person name="Miyauchi T."/>
            <person name="Kouzuma A."/>
            <person name="Abe T."/>
            <person name="Watanabe K."/>
        </authorList>
    </citation>
    <scope>NUCLEOTIDE SEQUENCE [LARGE SCALE GENOMIC DNA]</scope>
    <source>
        <strain evidence="2">ATCC 33020 / DSM 29468 / JCM 18981 / 11Fe</strain>
    </source>
</reference>